<organism evidence="1">
    <name type="scientific">marine sediment metagenome</name>
    <dbReference type="NCBI Taxonomy" id="412755"/>
    <lineage>
        <taxon>unclassified sequences</taxon>
        <taxon>metagenomes</taxon>
        <taxon>ecological metagenomes</taxon>
    </lineage>
</organism>
<dbReference type="EMBL" id="LAZR01010047">
    <property type="protein sequence ID" value="KKM69112.1"/>
    <property type="molecule type" value="Genomic_DNA"/>
</dbReference>
<reference evidence="1" key="1">
    <citation type="journal article" date="2015" name="Nature">
        <title>Complex archaea that bridge the gap between prokaryotes and eukaryotes.</title>
        <authorList>
            <person name="Spang A."/>
            <person name="Saw J.H."/>
            <person name="Jorgensen S.L."/>
            <person name="Zaremba-Niedzwiedzka K."/>
            <person name="Martijn J."/>
            <person name="Lind A.E."/>
            <person name="van Eijk R."/>
            <person name="Schleper C."/>
            <person name="Guy L."/>
            <person name="Ettema T.J."/>
        </authorList>
    </citation>
    <scope>NUCLEOTIDE SEQUENCE</scope>
</reference>
<name>A0A0F9MIU5_9ZZZZ</name>
<sequence length="84" mass="10095">MPEMGISEQRVIERACEIKEITGRHISPYWRVRFVEIHEGGERSSRFVAALEFTPKNRIKRRRQAYDICDELFEGEKNTKKRKR</sequence>
<protein>
    <submittedName>
        <fullName evidence="1">Uncharacterized protein</fullName>
    </submittedName>
</protein>
<gene>
    <name evidence="1" type="ORF">LCGC14_1454080</name>
</gene>
<evidence type="ECO:0000313" key="1">
    <source>
        <dbReference type="EMBL" id="KKM69112.1"/>
    </source>
</evidence>
<accession>A0A0F9MIU5</accession>
<proteinExistence type="predicted"/>
<dbReference type="AlphaFoldDB" id="A0A0F9MIU5"/>
<comment type="caution">
    <text evidence="1">The sequence shown here is derived from an EMBL/GenBank/DDBJ whole genome shotgun (WGS) entry which is preliminary data.</text>
</comment>